<gene>
    <name evidence="1" type="ORF">BT96DRAFT_1008483</name>
</gene>
<name>A0A6A4GF11_9AGAR</name>
<evidence type="ECO:0000313" key="1">
    <source>
        <dbReference type="EMBL" id="KAE9384041.1"/>
    </source>
</evidence>
<reference evidence="1" key="1">
    <citation type="journal article" date="2019" name="Environ. Microbiol.">
        <title>Fungal ecological strategies reflected in gene transcription - a case study of two litter decomposers.</title>
        <authorList>
            <person name="Barbi F."/>
            <person name="Kohler A."/>
            <person name="Barry K."/>
            <person name="Baskaran P."/>
            <person name="Daum C."/>
            <person name="Fauchery L."/>
            <person name="Ihrmark K."/>
            <person name="Kuo A."/>
            <person name="LaButti K."/>
            <person name="Lipzen A."/>
            <person name="Morin E."/>
            <person name="Grigoriev I.V."/>
            <person name="Henrissat B."/>
            <person name="Lindahl B."/>
            <person name="Martin F."/>
        </authorList>
    </citation>
    <scope>NUCLEOTIDE SEQUENCE</scope>
    <source>
        <strain evidence="1">JB14</strain>
    </source>
</reference>
<accession>A0A6A4GF11</accession>
<dbReference type="OrthoDB" id="2672156at2759"/>
<organism evidence="1 2">
    <name type="scientific">Gymnopus androsaceus JB14</name>
    <dbReference type="NCBI Taxonomy" id="1447944"/>
    <lineage>
        <taxon>Eukaryota</taxon>
        <taxon>Fungi</taxon>
        <taxon>Dikarya</taxon>
        <taxon>Basidiomycota</taxon>
        <taxon>Agaricomycotina</taxon>
        <taxon>Agaricomycetes</taxon>
        <taxon>Agaricomycetidae</taxon>
        <taxon>Agaricales</taxon>
        <taxon>Marasmiineae</taxon>
        <taxon>Omphalotaceae</taxon>
        <taxon>Gymnopus</taxon>
    </lineage>
</organism>
<dbReference type="AlphaFoldDB" id="A0A6A4GF11"/>
<dbReference type="Proteomes" id="UP000799118">
    <property type="component" value="Unassembled WGS sequence"/>
</dbReference>
<evidence type="ECO:0000313" key="2">
    <source>
        <dbReference type="Proteomes" id="UP000799118"/>
    </source>
</evidence>
<dbReference type="EMBL" id="ML770239">
    <property type="protein sequence ID" value="KAE9384041.1"/>
    <property type="molecule type" value="Genomic_DNA"/>
</dbReference>
<protein>
    <submittedName>
        <fullName evidence="1">Uncharacterized protein</fullName>
    </submittedName>
</protein>
<keyword evidence="2" id="KW-1185">Reference proteome</keyword>
<sequence length="262" mass="29079">MSTLQVFTGPKDVQSYMLPLSSVPSFARDAVIFQRSSRECIVYSAIAKGVVTMPYPLTSVRRQKVAPLQLIKYFNDCGRYIACFCGLADENDGPTPSVRIIPGGHLDMWYAICHYSENRYGHGSKCGFFLNITSIYSFGALVSNFRNLPAGPGTYEHQKLDHHDYTAVATIELQTIYRALPPNIRAHVAPVFVEYGGEFSMHNHGMRMLNSNFKDRVSLGVTEGAERCLIQPVSSLFCSSNPQGQNRRGIFISLSFSIADSA</sequence>
<proteinExistence type="predicted"/>